<proteinExistence type="predicted"/>
<feature type="domain" description="NAD-dependent epimerase/dehydratase" evidence="1">
    <location>
        <begin position="3"/>
        <end position="228"/>
    </location>
</feature>
<name>A0A1F6DJB7_9BACT</name>
<gene>
    <name evidence="2" type="ORF">A3C87_03150</name>
</gene>
<evidence type="ECO:0000313" key="2">
    <source>
        <dbReference type="EMBL" id="OGG61122.1"/>
    </source>
</evidence>
<organism evidence="2 3">
    <name type="scientific">Candidatus Kaiserbacteria bacterium RIFCSPHIGHO2_02_FULL_49_34</name>
    <dbReference type="NCBI Taxonomy" id="1798491"/>
    <lineage>
        <taxon>Bacteria</taxon>
        <taxon>Candidatus Kaiseribacteriota</taxon>
    </lineage>
</organism>
<dbReference type="EMBL" id="MFLE01000025">
    <property type="protein sequence ID" value="OGG61122.1"/>
    <property type="molecule type" value="Genomic_DNA"/>
</dbReference>
<dbReference type="InterPro" id="IPR001509">
    <property type="entry name" value="Epimerase_deHydtase"/>
</dbReference>
<dbReference type="Proteomes" id="UP000176511">
    <property type="component" value="Unassembled WGS sequence"/>
</dbReference>
<comment type="caution">
    <text evidence="2">The sequence shown here is derived from an EMBL/GenBank/DDBJ whole genome shotgun (WGS) entry which is preliminary data.</text>
</comment>
<sequence>MRIAILGATGYVGRSLAVRLARDPRAELSLFVRDVDQAEKMLRALGVPESVQIHHIDTLLRRGADVIVNATGIGSPQALASNPRAIFEVTESMDALTMAYCKRYPGVRAFNISTGAIYGGRCGEPLLKAAEATFDPDAVHVSDFYAVAKLASELKHRAHDNLPIVDLRLFSFFSAQVDVSESFFLLSQLVACVRSGEVFITSPDDIVRDYVTPEMVSHVLFFLLQRPPENTAYDLQSAWPVTKFDLLTYFKETWGLRTAITDEEPQSPTGKKHAYYSCRTTLADMGCAPKYTSLEAIDRVMRTMQ</sequence>
<dbReference type="InterPro" id="IPR050177">
    <property type="entry name" value="Lipid_A_modif_metabolic_enz"/>
</dbReference>
<dbReference type="SUPFAM" id="SSF51735">
    <property type="entry name" value="NAD(P)-binding Rossmann-fold domains"/>
    <property type="match status" value="1"/>
</dbReference>
<dbReference type="STRING" id="1798491.A3C87_03150"/>
<dbReference type="Pfam" id="PF01370">
    <property type="entry name" value="Epimerase"/>
    <property type="match status" value="1"/>
</dbReference>
<accession>A0A1F6DJB7</accession>
<protein>
    <recommendedName>
        <fullName evidence="1">NAD-dependent epimerase/dehydratase domain-containing protein</fullName>
    </recommendedName>
</protein>
<dbReference type="InterPro" id="IPR036291">
    <property type="entry name" value="NAD(P)-bd_dom_sf"/>
</dbReference>
<evidence type="ECO:0000313" key="3">
    <source>
        <dbReference type="Proteomes" id="UP000176511"/>
    </source>
</evidence>
<evidence type="ECO:0000259" key="1">
    <source>
        <dbReference type="Pfam" id="PF01370"/>
    </source>
</evidence>
<reference evidence="2 3" key="1">
    <citation type="journal article" date="2016" name="Nat. Commun.">
        <title>Thousands of microbial genomes shed light on interconnected biogeochemical processes in an aquifer system.</title>
        <authorList>
            <person name="Anantharaman K."/>
            <person name="Brown C.T."/>
            <person name="Hug L.A."/>
            <person name="Sharon I."/>
            <person name="Castelle C.J."/>
            <person name="Probst A.J."/>
            <person name="Thomas B.C."/>
            <person name="Singh A."/>
            <person name="Wilkins M.J."/>
            <person name="Karaoz U."/>
            <person name="Brodie E.L."/>
            <person name="Williams K.H."/>
            <person name="Hubbard S.S."/>
            <person name="Banfield J.F."/>
        </authorList>
    </citation>
    <scope>NUCLEOTIDE SEQUENCE [LARGE SCALE GENOMIC DNA]</scope>
</reference>
<dbReference type="Gene3D" id="3.40.50.720">
    <property type="entry name" value="NAD(P)-binding Rossmann-like Domain"/>
    <property type="match status" value="1"/>
</dbReference>
<dbReference type="AlphaFoldDB" id="A0A1F6DJB7"/>
<dbReference type="PANTHER" id="PTHR43245">
    <property type="entry name" value="BIFUNCTIONAL POLYMYXIN RESISTANCE PROTEIN ARNA"/>
    <property type="match status" value="1"/>
</dbReference>